<dbReference type="AlphaFoldDB" id="A0AB72VBD2"/>
<organism evidence="1">
    <name type="scientific">Corynebacterium glutamicum (strain R)</name>
    <dbReference type="NCBI Taxonomy" id="340322"/>
    <lineage>
        <taxon>Bacteria</taxon>
        <taxon>Bacillati</taxon>
        <taxon>Actinomycetota</taxon>
        <taxon>Actinomycetes</taxon>
        <taxon>Mycobacteriales</taxon>
        <taxon>Corynebacteriaceae</taxon>
        <taxon>Corynebacterium</taxon>
    </lineage>
</organism>
<accession>A0AB72VBD2</accession>
<dbReference type="EMBL" id="AP009044">
    <property type="protein sequence ID" value="BAF54665.1"/>
    <property type="molecule type" value="Genomic_DNA"/>
</dbReference>
<reference evidence="1" key="1">
    <citation type="journal article" date="2007" name="Microbiology">
        <title>Comparative analysis of the Corynebacterium glutamicum group and complete genome sequence of strain R.</title>
        <authorList>
            <person name="Yukawa H."/>
            <person name="Omumasaba C.A."/>
            <person name="Nonaka H."/>
            <person name="Kos P."/>
            <person name="Okai N."/>
            <person name="Suzuki N."/>
            <person name="Suda M."/>
            <person name="Tsuge Y."/>
            <person name="Watanabe J."/>
            <person name="Ikeda Y."/>
            <person name="Vertes A.A."/>
            <person name="Inui M."/>
        </authorList>
    </citation>
    <scope>NUCLEOTIDE SEQUENCE</scope>
    <source>
        <strain evidence="1">R</strain>
    </source>
</reference>
<name>A0AB72VBD2_CORGB</name>
<sequence length="74" mass="7806">MGIDYSSAVDARRAFLGGDLFPHGSAGGRNWWGRYQVGSRFGDSRSSLGNAGSHGGNCGIIVNFCLTGWNFCGC</sequence>
<proteinExistence type="predicted"/>
<dbReference type="Proteomes" id="UP000006698">
    <property type="component" value="Chromosome"/>
</dbReference>
<protein>
    <submittedName>
        <fullName evidence="1">Uncharacterized protein</fullName>
    </submittedName>
</protein>
<dbReference type="KEGG" id="cgt:cgR_5031"/>
<evidence type="ECO:0000313" key="1">
    <source>
        <dbReference type="EMBL" id="BAF54665.1"/>
    </source>
</evidence>
<gene>
    <name evidence="1" type="ordered locus">cgR_5031</name>
</gene>